<protein>
    <recommendedName>
        <fullName evidence="1">PRELI/MSF1 domain-containing protein</fullName>
    </recommendedName>
</protein>
<dbReference type="PANTHER" id="PTHR30575:SF0">
    <property type="entry name" value="XAA-ARG DIPEPTIDASE"/>
    <property type="match status" value="1"/>
</dbReference>
<gene>
    <name evidence="2" type="ORF">G6F64_012078</name>
</gene>
<dbReference type="PANTHER" id="PTHR30575">
    <property type="entry name" value="PEPTIDASE M20"/>
    <property type="match status" value="1"/>
</dbReference>
<dbReference type="CDD" id="cd05672">
    <property type="entry name" value="M20_ACY1L2-like"/>
    <property type="match status" value="1"/>
</dbReference>
<feature type="domain" description="PRELI/MSF1" evidence="1">
    <location>
        <begin position="447"/>
        <end position="569"/>
    </location>
</feature>
<dbReference type="InterPro" id="IPR006797">
    <property type="entry name" value="PRELI/MSF1_dom"/>
</dbReference>
<evidence type="ECO:0000259" key="1">
    <source>
        <dbReference type="PROSITE" id="PS50904"/>
    </source>
</evidence>
<dbReference type="OrthoDB" id="6119954at2759"/>
<dbReference type="EMBL" id="JAANQT010003355">
    <property type="protein sequence ID" value="KAG1301126.1"/>
    <property type="molecule type" value="Genomic_DNA"/>
</dbReference>
<dbReference type="Pfam" id="PF04707">
    <property type="entry name" value="PRELI"/>
    <property type="match status" value="1"/>
</dbReference>
<dbReference type="Pfam" id="PF07687">
    <property type="entry name" value="M20_dimer"/>
    <property type="match status" value="1"/>
</dbReference>
<dbReference type="NCBIfam" id="TIGR01891">
    <property type="entry name" value="amidohydrolases"/>
    <property type="match status" value="1"/>
</dbReference>
<dbReference type="AlphaFoldDB" id="A0A9P7BM23"/>
<dbReference type="SUPFAM" id="SSF55031">
    <property type="entry name" value="Bacterial exopeptidase dimerisation domain"/>
    <property type="match status" value="1"/>
</dbReference>
<sequence length="569" mass="63146">MAPIQLALDEPETSCFGNYLSGLFGKKQPEQLSFKNEKFTYPVSSGMEELPRYEDCIEQIKKLNIECTDEIKQIVNRAIDSISDELRAISLDLHENMETGMKEVHAHNILTEFLEKQGFKVTRHAYGMDTAFTAEYSRGSGRRIGICSEYDGLPGLGQGCGHNLIAISGLASAVGIKAVLESGKASGKVILFGTPAEELSIGKIILVQKRAFQDNVDVCLMLHPAANNHQYAKMIAIHDVRVEFFGKPSHASAAPWEGVNALDAIVQVWNNVSMMRQQLLPTDRIHGIVTDGGQAPNIIPEHTSAFFFVRTMKLSQTKGLMKKLENCFEAAALATGCQVKYTWREIGVTKDVIQNSVMADTYAHHMEQYGVRFPSKEEQISKGGASTDMGNVSYEVPVIHPMYGIHTTASNHTIEFTAAAKTPQAHKDTITASKCLAATGIEVLLNEEYFNRVTIHTFNYEWSLVSAAQWQKYPNDHCPHVQHVDVLNRTVDPESGILTTERLITVKQNVPRLILKLMGAEETQYVREVSTIDPKAKTFTLTSENLSLCNIMKCNEEISYIVSPEDSGK</sequence>
<evidence type="ECO:0000313" key="2">
    <source>
        <dbReference type="EMBL" id="KAG1301126.1"/>
    </source>
</evidence>
<dbReference type="InterPro" id="IPR017439">
    <property type="entry name" value="Amidohydrolase"/>
</dbReference>
<evidence type="ECO:0000313" key="3">
    <source>
        <dbReference type="Proteomes" id="UP000716291"/>
    </source>
</evidence>
<name>A0A9P7BM23_RHIOR</name>
<accession>A0A9P7BM23</accession>
<dbReference type="InterPro" id="IPR036264">
    <property type="entry name" value="Bact_exopeptidase_dim_dom"/>
</dbReference>
<comment type="caution">
    <text evidence="2">The sequence shown here is derived from an EMBL/GenBank/DDBJ whole genome shotgun (WGS) entry which is preliminary data.</text>
</comment>
<organism evidence="2 3">
    <name type="scientific">Rhizopus oryzae</name>
    <name type="common">Mucormycosis agent</name>
    <name type="synonym">Rhizopus arrhizus var. delemar</name>
    <dbReference type="NCBI Taxonomy" id="64495"/>
    <lineage>
        <taxon>Eukaryota</taxon>
        <taxon>Fungi</taxon>
        <taxon>Fungi incertae sedis</taxon>
        <taxon>Mucoromycota</taxon>
        <taxon>Mucoromycotina</taxon>
        <taxon>Mucoromycetes</taxon>
        <taxon>Mucorales</taxon>
        <taxon>Mucorineae</taxon>
        <taxon>Rhizopodaceae</taxon>
        <taxon>Rhizopus</taxon>
    </lineage>
</organism>
<keyword evidence="3" id="KW-1185">Reference proteome</keyword>
<dbReference type="Gene3D" id="3.40.630.10">
    <property type="entry name" value="Zn peptidases"/>
    <property type="match status" value="1"/>
</dbReference>
<dbReference type="GO" id="GO:0016805">
    <property type="term" value="F:dipeptidase activity"/>
    <property type="evidence" value="ECO:0007669"/>
    <property type="project" value="TreeGrafter"/>
</dbReference>
<dbReference type="PROSITE" id="PS50904">
    <property type="entry name" value="PRELI_MSF1"/>
    <property type="match status" value="1"/>
</dbReference>
<dbReference type="FunFam" id="3.30.70.360:FF:000004">
    <property type="entry name" value="Peptidase M20 domain-containing protein 2"/>
    <property type="match status" value="1"/>
</dbReference>
<proteinExistence type="predicted"/>
<dbReference type="SUPFAM" id="SSF53187">
    <property type="entry name" value="Zn-dependent exopeptidases"/>
    <property type="match status" value="1"/>
</dbReference>
<reference evidence="2" key="1">
    <citation type="journal article" date="2020" name="Microb. Genom.">
        <title>Genetic diversity of clinical and environmental Mucorales isolates obtained from an investigation of mucormycosis cases among solid organ transplant recipients.</title>
        <authorList>
            <person name="Nguyen M.H."/>
            <person name="Kaul D."/>
            <person name="Muto C."/>
            <person name="Cheng S.J."/>
            <person name="Richter R.A."/>
            <person name="Bruno V.M."/>
            <person name="Liu G."/>
            <person name="Beyhan S."/>
            <person name="Sundermann A.J."/>
            <person name="Mounaud S."/>
            <person name="Pasculle A.W."/>
            <person name="Nierman W.C."/>
            <person name="Driscoll E."/>
            <person name="Cumbie R."/>
            <person name="Clancy C.J."/>
            <person name="Dupont C.L."/>
        </authorList>
    </citation>
    <scope>NUCLEOTIDE SEQUENCE</scope>
    <source>
        <strain evidence="2">GL11</strain>
    </source>
</reference>
<dbReference type="Proteomes" id="UP000716291">
    <property type="component" value="Unassembled WGS sequence"/>
</dbReference>
<dbReference type="InterPro" id="IPR011650">
    <property type="entry name" value="Peptidase_M20_dimer"/>
</dbReference>
<dbReference type="InterPro" id="IPR052030">
    <property type="entry name" value="Peptidase_M20/M20A_hydrolases"/>
</dbReference>
<dbReference type="Gene3D" id="3.30.70.360">
    <property type="match status" value="1"/>
</dbReference>